<evidence type="ECO:0000259" key="1">
    <source>
        <dbReference type="Pfam" id="PF01243"/>
    </source>
</evidence>
<dbReference type="Gene3D" id="2.30.110.10">
    <property type="entry name" value="Electron Transport, Fmn-binding Protein, Chain A"/>
    <property type="match status" value="1"/>
</dbReference>
<reference evidence="2 3" key="1">
    <citation type="submission" date="2016-11" db="EMBL/GenBank/DDBJ databases">
        <authorList>
            <person name="Jaros S."/>
            <person name="Januszkiewicz K."/>
            <person name="Wedrychowicz H."/>
        </authorList>
    </citation>
    <scope>NUCLEOTIDE SEQUENCE [LARGE SCALE GENOMIC DNA]</scope>
    <source>
        <strain evidence="2 3">CGMCC 4.2025</strain>
    </source>
</reference>
<name>A0A1M7PVD0_9ACTN</name>
<dbReference type="InterPro" id="IPR011576">
    <property type="entry name" value="Pyridox_Oxase_N"/>
</dbReference>
<sequence length="190" mass="20256">MARGPPAGVGPEPATRVLRLAADAGALRARLACAGMTDNDQPAGPRSRVERKRNALRLLENEPDLWAATADAAGVPTLMPLTYLWDGGAVWLSTRPTNPTGANLAASGAVRLCLGTTRDVVHIEGTATAFTADALPDGVGDAFAAKGGWDPRKDPDRYDFYRVALDQLRAWGTVPELKGRLLMKDGRWLV</sequence>
<dbReference type="STRING" id="310782.SAMN05216499_12629"/>
<dbReference type="SUPFAM" id="SSF50475">
    <property type="entry name" value="FMN-binding split barrel"/>
    <property type="match status" value="1"/>
</dbReference>
<evidence type="ECO:0000313" key="3">
    <source>
        <dbReference type="Proteomes" id="UP000184111"/>
    </source>
</evidence>
<dbReference type="InterPro" id="IPR012349">
    <property type="entry name" value="Split_barrel_FMN-bd"/>
</dbReference>
<feature type="domain" description="Pyridoxamine 5'-phosphate oxidase N-terminal" evidence="1">
    <location>
        <begin position="57"/>
        <end position="171"/>
    </location>
</feature>
<keyword evidence="3" id="KW-1185">Reference proteome</keyword>
<protein>
    <submittedName>
        <fullName evidence="2">Pyridoxamine 5'-phosphate oxidase</fullName>
    </submittedName>
</protein>
<dbReference type="AlphaFoldDB" id="A0A1M7PVD0"/>
<organism evidence="2 3">
    <name type="scientific">Actinacidiphila paucisporea</name>
    <dbReference type="NCBI Taxonomy" id="310782"/>
    <lineage>
        <taxon>Bacteria</taxon>
        <taxon>Bacillati</taxon>
        <taxon>Actinomycetota</taxon>
        <taxon>Actinomycetes</taxon>
        <taxon>Kitasatosporales</taxon>
        <taxon>Streptomycetaceae</taxon>
        <taxon>Actinacidiphila</taxon>
    </lineage>
</organism>
<evidence type="ECO:0000313" key="2">
    <source>
        <dbReference type="EMBL" id="SHN21421.1"/>
    </source>
</evidence>
<dbReference type="Proteomes" id="UP000184111">
    <property type="component" value="Unassembled WGS sequence"/>
</dbReference>
<gene>
    <name evidence="2" type="ORF">SAMN05216499_12629</name>
</gene>
<dbReference type="EMBL" id="FRBI01000026">
    <property type="protein sequence ID" value="SHN21421.1"/>
    <property type="molecule type" value="Genomic_DNA"/>
</dbReference>
<accession>A0A1M7PVD0</accession>
<dbReference type="Pfam" id="PF01243">
    <property type="entry name" value="PNPOx_N"/>
    <property type="match status" value="1"/>
</dbReference>
<proteinExistence type="predicted"/>